<proteinExistence type="predicted"/>
<dbReference type="Proteomes" id="UP000017861">
    <property type="component" value="Unassembled WGS sequence"/>
</dbReference>
<reference evidence="2 3" key="1">
    <citation type="journal article" date="2014" name="Genome Announc.">
        <title>Trypanosoma cruzi Clone Dm28c Draft Genome Sequence.</title>
        <authorList>
            <person name="Grisard E.C."/>
            <person name="Teixeira S.M."/>
            <person name="de Almeida L.G."/>
            <person name="Stoco P.H."/>
            <person name="Gerber A.L."/>
            <person name="Talavera-Lopez C."/>
            <person name="Lima O.C."/>
            <person name="Andersson B."/>
            <person name="de Vasconcelos A.T."/>
        </authorList>
    </citation>
    <scope>NUCLEOTIDE SEQUENCE [LARGE SCALE GENOMIC DNA]</scope>
    <source>
        <strain evidence="2 3">Dm28c</strain>
    </source>
</reference>
<feature type="compositionally biased region" description="Basic and acidic residues" evidence="1">
    <location>
        <begin position="93"/>
        <end position="107"/>
    </location>
</feature>
<sequence length="189" mass="20744">MQFVFHHAVALLWGKPGIGVETLLYLLECNLRRLRPFLVHYAYIQQLTNATGISSDTASCSSAQLVQSVSTHSGLNSLNAFQAHPSSLSNSNIRDREKGKKKSKKEEEALSDLEQQLLDSYAVFTELSLMDLLKKLNGMTVEVVPTRLLLHTVVNAFADVLLIGRGHNAGSSSNINSSDDDDDDDDAVE</sequence>
<feature type="region of interest" description="Disordered" evidence="1">
    <location>
        <begin position="86"/>
        <end position="107"/>
    </location>
</feature>
<protein>
    <submittedName>
        <fullName evidence="2">Uncharacterized protein</fullName>
    </submittedName>
</protein>
<organism evidence="2 3">
    <name type="scientific">Trypanosoma cruzi Dm28c</name>
    <dbReference type="NCBI Taxonomy" id="1416333"/>
    <lineage>
        <taxon>Eukaryota</taxon>
        <taxon>Discoba</taxon>
        <taxon>Euglenozoa</taxon>
        <taxon>Kinetoplastea</taxon>
        <taxon>Metakinetoplastina</taxon>
        <taxon>Trypanosomatida</taxon>
        <taxon>Trypanosomatidae</taxon>
        <taxon>Trypanosoma</taxon>
        <taxon>Schizotrypanum</taxon>
    </lineage>
</organism>
<evidence type="ECO:0000256" key="1">
    <source>
        <dbReference type="SAM" id="MobiDB-lite"/>
    </source>
</evidence>
<gene>
    <name evidence="2" type="ORF">TCDM_03781</name>
</gene>
<name>V5BIG6_TRYCR</name>
<accession>V5BIG6</accession>
<dbReference type="VEuPathDB" id="TriTrypDB:TCDM_03781"/>
<comment type="caution">
    <text evidence="2">The sequence shown here is derived from an EMBL/GenBank/DDBJ whole genome shotgun (WGS) entry which is preliminary data.</text>
</comment>
<evidence type="ECO:0000313" key="2">
    <source>
        <dbReference type="EMBL" id="ESS67524.1"/>
    </source>
</evidence>
<evidence type="ECO:0000313" key="3">
    <source>
        <dbReference type="Proteomes" id="UP000017861"/>
    </source>
</evidence>
<dbReference type="EMBL" id="AYLP01000030">
    <property type="protein sequence ID" value="ESS67524.1"/>
    <property type="molecule type" value="Genomic_DNA"/>
</dbReference>
<dbReference type="AlphaFoldDB" id="V5BIG6"/>